<feature type="transmembrane region" description="Helical" evidence="2">
    <location>
        <begin position="173"/>
        <end position="193"/>
    </location>
</feature>
<dbReference type="PANTHER" id="PTHR45138:SF6">
    <property type="entry name" value="DIGUANYLATE CYCLASE DGCN"/>
    <property type="match status" value="1"/>
</dbReference>
<dbReference type="GO" id="GO:0052621">
    <property type="term" value="F:diguanylate cyclase activity"/>
    <property type="evidence" value="ECO:0007669"/>
    <property type="project" value="UniProtKB-EC"/>
</dbReference>
<dbReference type="eggNOG" id="COG2199">
    <property type="taxonomic scope" value="Bacteria"/>
</dbReference>
<evidence type="ECO:0000313" key="5">
    <source>
        <dbReference type="Proteomes" id="UP000094741"/>
    </source>
</evidence>
<evidence type="ECO:0000259" key="3">
    <source>
        <dbReference type="PROSITE" id="PS50887"/>
    </source>
</evidence>
<dbReference type="Gene3D" id="3.30.70.270">
    <property type="match status" value="1"/>
</dbReference>
<keyword evidence="2" id="KW-1133">Transmembrane helix</keyword>
<dbReference type="CDD" id="cd01949">
    <property type="entry name" value="GGDEF"/>
    <property type="match status" value="1"/>
</dbReference>
<keyword evidence="2" id="KW-0472">Membrane</keyword>
<dbReference type="OrthoDB" id="5623595at2"/>
<name>A0A1E5BA79_9VIBR</name>
<dbReference type="InterPro" id="IPR000160">
    <property type="entry name" value="GGDEF_dom"/>
</dbReference>
<evidence type="ECO:0000313" key="4">
    <source>
        <dbReference type="EMBL" id="OEE30828.1"/>
    </source>
</evidence>
<evidence type="ECO:0000256" key="2">
    <source>
        <dbReference type="SAM" id="Phobius"/>
    </source>
</evidence>
<dbReference type="GO" id="GO:1902201">
    <property type="term" value="P:negative regulation of bacterial-type flagellum-dependent cell motility"/>
    <property type="evidence" value="ECO:0007669"/>
    <property type="project" value="TreeGrafter"/>
</dbReference>
<dbReference type="EMBL" id="AJYQ02000137">
    <property type="protein sequence ID" value="OEE30828.1"/>
    <property type="molecule type" value="Genomic_DNA"/>
</dbReference>
<dbReference type="EC" id="2.7.7.65" evidence="1"/>
<accession>A0A1E5BA79</accession>
<gene>
    <name evidence="4" type="ORF">A1QO_16000</name>
</gene>
<reference evidence="4 5" key="1">
    <citation type="journal article" date="2012" name="Science">
        <title>Ecological populations of bacteria act as socially cohesive units of antibiotic production and resistance.</title>
        <authorList>
            <person name="Cordero O.X."/>
            <person name="Wildschutte H."/>
            <person name="Kirkup B."/>
            <person name="Proehl S."/>
            <person name="Ngo L."/>
            <person name="Hussain F."/>
            <person name="Le Roux F."/>
            <person name="Mincer T."/>
            <person name="Polz M.F."/>
        </authorList>
    </citation>
    <scope>NUCLEOTIDE SEQUENCE [LARGE SCALE GENOMIC DNA]</scope>
    <source>
        <strain evidence="4 5">ZF-129</strain>
    </source>
</reference>
<proteinExistence type="predicted"/>
<dbReference type="SMART" id="SM00267">
    <property type="entry name" value="GGDEF"/>
    <property type="match status" value="1"/>
</dbReference>
<protein>
    <recommendedName>
        <fullName evidence="1">diguanylate cyclase</fullName>
        <ecNumber evidence="1">2.7.7.65</ecNumber>
    </recommendedName>
</protein>
<dbReference type="STRING" id="1187848.A1QO_16000"/>
<dbReference type="Pfam" id="PF00990">
    <property type="entry name" value="GGDEF"/>
    <property type="match status" value="1"/>
</dbReference>
<dbReference type="NCBIfam" id="TIGR00254">
    <property type="entry name" value="GGDEF"/>
    <property type="match status" value="1"/>
</dbReference>
<dbReference type="GO" id="GO:0005886">
    <property type="term" value="C:plasma membrane"/>
    <property type="evidence" value="ECO:0007669"/>
    <property type="project" value="TreeGrafter"/>
</dbReference>
<dbReference type="SUPFAM" id="SSF55073">
    <property type="entry name" value="Nucleotide cyclase"/>
    <property type="match status" value="1"/>
</dbReference>
<feature type="domain" description="GGDEF" evidence="3">
    <location>
        <begin position="228"/>
        <end position="362"/>
    </location>
</feature>
<organism evidence="4 5">
    <name type="scientific">Vibrio genomosp. F10 str. ZF-129</name>
    <dbReference type="NCBI Taxonomy" id="1187848"/>
    <lineage>
        <taxon>Bacteria</taxon>
        <taxon>Pseudomonadati</taxon>
        <taxon>Pseudomonadota</taxon>
        <taxon>Gammaproteobacteria</taxon>
        <taxon>Vibrionales</taxon>
        <taxon>Vibrionaceae</taxon>
        <taxon>Vibrio</taxon>
    </lineage>
</organism>
<dbReference type="RefSeq" id="WP_017039192.1">
    <property type="nucleotide sequence ID" value="NZ_AJYQ02000137.1"/>
</dbReference>
<evidence type="ECO:0000256" key="1">
    <source>
        <dbReference type="ARBA" id="ARBA00012528"/>
    </source>
</evidence>
<dbReference type="GO" id="GO:0043709">
    <property type="term" value="P:cell adhesion involved in single-species biofilm formation"/>
    <property type="evidence" value="ECO:0007669"/>
    <property type="project" value="TreeGrafter"/>
</dbReference>
<comment type="caution">
    <text evidence="4">The sequence shown here is derived from an EMBL/GenBank/DDBJ whole genome shotgun (WGS) entry which is preliminary data.</text>
</comment>
<dbReference type="InterPro" id="IPR050469">
    <property type="entry name" value="Diguanylate_Cyclase"/>
</dbReference>
<dbReference type="PROSITE" id="PS50887">
    <property type="entry name" value="GGDEF"/>
    <property type="match status" value="1"/>
</dbReference>
<dbReference type="InterPro" id="IPR043128">
    <property type="entry name" value="Rev_trsase/Diguanyl_cyclase"/>
</dbReference>
<sequence>MKTFISKSKKLLIVLSILLIVANFYILSTTRELTRSYTNSQNQATWFLLQLSKELSELTAITPYTLDGDAEYKKTWLKYELTWSRFDILLYNQESHGFMSLEGAHDFFESLFFRFQNLEEPFENIKTQDDVLMISEQLNQIYADMIAYINQNYRLKNHIHKERMQQAQQIANIQYILMLLLFSCIGLVSYIYYQESKHHKALAFTDTLTGISNRFSLFEALNHKQKNQPFSLFLLDLNGFKAVNDSFGHQAGDEALTQIAWRLRTKIPSKNHQVYRMGGDEFALILNSNSQEEIRKMNGFIEACFEEPIHLKGGYNTRLGCSVGTSIYPDDSKEINQLISIADHNMYQMKFADTDRARTEQKR</sequence>
<dbReference type="PANTHER" id="PTHR45138">
    <property type="entry name" value="REGULATORY COMPONENTS OF SENSORY TRANSDUCTION SYSTEM"/>
    <property type="match status" value="1"/>
</dbReference>
<keyword evidence="2" id="KW-0812">Transmembrane</keyword>
<dbReference type="AlphaFoldDB" id="A0A1E5BA79"/>
<dbReference type="InterPro" id="IPR029787">
    <property type="entry name" value="Nucleotide_cyclase"/>
</dbReference>
<dbReference type="Proteomes" id="UP000094741">
    <property type="component" value="Unassembled WGS sequence"/>
</dbReference>